<evidence type="ECO:0000259" key="3">
    <source>
        <dbReference type="SMART" id="SM00322"/>
    </source>
</evidence>
<protein>
    <recommendedName>
        <fullName evidence="3">K Homology domain-containing protein</fullName>
    </recommendedName>
</protein>
<gene>
    <name evidence="4" type="ORF">L207DRAFT_596224</name>
</gene>
<dbReference type="SUPFAM" id="SSF54791">
    <property type="entry name" value="Eukaryotic type KH-domain (KH-domain type I)"/>
    <property type="match status" value="1"/>
</dbReference>
<evidence type="ECO:0000256" key="1">
    <source>
        <dbReference type="PROSITE-ProRule" id="PRU00117"/>
    </source>
</evidence>
<dbReference type="OrthoDB" id="752362at2759"/>
<proteinExistence type="predicted"/>
<feature type="domain" description="K Homology" evidence="3">
    <location>
        <begin position="215"/>
        <end position="292"/>
    </location>
</feature>
<dbReference type="InterPro" id="IPR004087">
    <property type="entry name" value="KH_dom"/>
</dbReference>
<dbReference type="PROSITE" id="PS50084">
    <property type="entry name" value="KH_TYPE_1"/>
    <property type="match status" value="1"/>
</dbReference>
<dbReference type="GO" id="GO:0003723">
    <property type="term" value="F:RNA binding"/>
    <property type="evidence" value="ECO:0007669"/>
    <property type="project" value="UniProtKB-UniRule"/>
</dbReference>
<dbReference type="EMBL" id="KZ613946">
    <property type="protein sequence ID" value="PMD39602.1"/>
    <property type="molecule type" value="Genomic_DNA"/>
</dbReference>
<dbReference type="InterPro" id="IPR004088">
    <property type="entry name" value="KH_dom_type_1"/>
</dbReference>
<sequence>MAGTKKINKAKARPTVIATYEVLAGMDGNPNTPKEFDEDPHTDGEVFFKAEDDATKVEKNKITILNFIHQDLHHDTARTVPALTSKDNSDIEVYHRATYNGVELDVCVYWPPREEGDFKSCVALVKFSSDDLSDEHGENGVISADASWNQDAKADKFTVKNDKLTKNYWAPRWKYVVNALRTTAYERYEKNGVYIPEPEPEVVIDDKDEQLDLNEEREEEMEVYSGSIKAIIGTKGAKIQEIRATSRVTDIKMPAKNEDGPRLKARELVTVTIMGKGRAIKTAREMIQAVVDEWANAPRPPRDGGNNGGFSTDSANDFHGNGGSGESWGGNNEKVDTTTGGDWEVGAHGGGDNDGGAATQSWDSGAGGGGW</sequence>
<dbReference type="InterPro" id="IPR036612">
    <property type="entry name" value="KH_dom_type_1_sf"/>
</dbReference>
<keyword evidence="1" id="KW-0694">RNA-binding</keyword>
<accession>A0A2J6RM79</accession>
<dbReference type="Gene3D" id="3.30.1370.10">
    <property type="entry name" value="K Homology domain, type 1"/>
    <property type="match status" value="1"/>
</dbReference>
<name>A0A2J6RM79_HYAVF</name>
<evidence type="ECO:0000313" key="5">
    <source>
        <dbReference type="Proteomes" id="UP000235786"/>
    </source>
</evidence>
<dbReference type="SMART" id="SM00322">
    <property type="entry name" value="KH"/>
    <property type="match status" value="1"/>
</dbReference>
<organism evidence="4 5">
    <name type="scientific">Hyaloscypha variabilis (strain UAMH 11265 / GT02V1 / F)</name>
    <name type="common">Meliniomyces variabilis</name>
    <dbReference type="NCBI Taxonomy" id="1149755"/>
    <lineage>
        <taxon>Eukaryota</taxon>
        <taxon>Fungi</taxon>
        <taxon>Dikarya</taxon>
        <taxon>Ascomycota</taxon>
        <taxon>Pezizomycotina</taxon>
        <taxon>Leotiomycetes</taxon>
        <taxon>Helotiales</taxon>
        <taxon>Hyaloscyphaceae</taxon>
        <taxon>Hyaloscypha</taxon>
        <taxon>Hyaloscypha variabilis</taxon>
    </lineage>
</organism>
<evidence type="ECO:0000256" key="2">
    <source>
        <dbReference type="SAM" id="MobiDB-lite"/>
    </source>
</evidence>
<keyword evidence="5" id="KW-1185">Reference proteome</keyword>
<dbReference type="AlphaFoldDB" id="A0A2J6RM79"/>
<reference evidence="4 5" key="1">
    <citation type="submission" date="2016-04" db="EMBL/GenBank/DDBJ databases">
        <title>A degradative enzymes factory behind the ericoid mycorrhizal symbiosis.</title>
        <authorList>
            <consortium name="DOE Joint Genome Institute"/>
            <person name="Martino E."/>
            <person name="Morin E."/>
            <person name="Grelet G."/>
            <person name="Kuo A."/>
            <person name="Kohler A."/>
            <person name="Daghino S."/>
            <person name="Barry K."/>
            <person name="Choi C."/>
            <person name="Cichocki N."/>
            <person name="Clum A."/>
            <person name="Copeland A."/>
            <person name="Hainaut M."/>
            <person name="Haridas S."/>
            <person name="Labutti K."/>
            <person name="Lindquist E."/>
            <person name="Lipzen A."/>
            <person name="Khouja H.-R."/>
            <person name="Murat C."/>
            <person name="Ohm R."/>
            <person name="Olson A."/>
            <person name="Spatafora J."/>
            <person name="Veneault-Fourrey C."/>
            <person name="Henrissat B."/>
            <person name="Grigoriev I."/>
            <person name="Martin F."/>
            <person name="Perotto S."/>
        </authorList>
    </citation>
    <scope>NUCLEOTIDE SEQUENCE [LARGE SCALE GENOMIC DNA]</scope>
    <source>
        <strain evidence="4 5">F</strain>
    </source>
</reference>
<feature type="region of interest" description="Disordered" evidence="2">
    <location>
        <begin position="294"/>
        <end position="371"/>
    </location>
</feature>
<dbReference type="Proteomes" id="UP000235786">
    <property type="component" value="Unassembled WGS sequence"/>
</dbReference>
<evidence type="ECO:0000313" key="4">
    <source>
        <dbReference type="EMBL" id="PMD39602.1"/>
    </source>
</evidence>
<dbReference type="Pfam" id="PF00013">
    <property type="entry name" value="KH_1"/>
    <property type="match status" value="1"/>
</dbReference>